<dbReference type="Proteomes" id="UP000801492">
    <property type="component" value="Unassembled WGS sequence"/>
</dbReference>
<dbReference type="EMBL" id="VTPC01058936">
    <property type="protein sequence ID" value="KAF2890054.1"/>
    <property type="molecule type" value="Genomic_DNA"/>
</dbReference>
<evidence type="ECO:0000313" key="3">
    <source>
        <dbReference type="Proteomes" id="UP000801492"/>
    </source>
</evidence>
<dbReference type="AlphaFoldDB" id="A0A8K0G8H5"/>
<reference evidence="2" key="1">
    <citation type="submission" date="2019-08" db="EMBL/GenBank/DDBJ databases">
        <title>The genome of the North American firefly Photinus pyralis.</title>
        <authorList>
            <consortium name="Photinus pyralis genome working group"/>
            <person name="Fallon T.R."/>
            <person name="Sander Lower S.E."/>
            <person name="Weng J.-K."/>
        </authorList>
    </citation>
    <scope>NUCLEOTIDE SEQUENCE</scope>
    <source>
        <strain evidence="2">TRF0915ILg1</strain>
        <tissue evidence="2">Whole body</tissue>
    </source>
</reference>
<organism evidence="2 3">
    <name type="scientific">Ignelater luminosus</name>
    <name type="common">Cucubano</name>
    <name type="synonym">Pyrophorus luminosus</name>
    <dbReference type="NCBI Taxonomy" id="2038154"/>
    <lineage>
        <taxon>Eukaryota</taxon>
        <taxon>Metazoa</taxon>
        <taxon>Ecdysozoa</taxon>
        <taxon>Arthropoda</taxon>
        <taxon>Hexapoda</taxon>
        <taxon>Insecta</taxon>
        <taxon>Pterygota</taxon>
        <taxon>Neoptera</taxon>
        <taxon>Endopterygota</taxon>
        <taxon>Coleoptera</taxon>
        <taxon>Polyphaga</taxon>
        <taxon>Elateriformia</taxon>
        <taxon>Elateroidea</taxon>
        <taxon>Elateridae</taxon>
        <taxon>Agrypninae</taxon>
        <taxon>Pyrophorini</taxon>
        <taxon>Ignelater</taxon>
    </lineage>
</organism>
<feature type="compositionally biased region" description="Pro residues" evidence="1">
    <location>
        <begin position="1"/>
        <end position="13"/>
    </location>
</feature>
<evidence type="ECO:0000256" key="1">
    <source>
        <dbReference type="SAM" id="MobiDB-lite"/>
    </source>
</evidence>
<comment type="caution">
    <text evidence="2">The sequence shown here is derived from an EMBL/GenBank/DDBJ whole genome shotgun (WGS) entry which is preliminary data.</text>
</comment>
<keyword evidence="3" id="KW-1185">Reference proteome</keyword>
<gene>
    <name evidence="2" type="ORF">ILUMI_16119</name>
</gene>
<sequence>MPTVEPPKQPLPSPSSCNNHHLTDGSDVEPAVEPHEKPQPGPSSSEYHQVLKCGDIKFAVDRCFTNLKSLYEKRQYSPSSIYNMDETGLSTVPNKLPKDLARKGKKLVRKVASVERVQLVTAICCRKSHRLIVPWKVLSTKLDIGYFGPLKCAYSHECDKIMISNPGKVITQLQVGKLFNAAYIAVANIEKAINSFKASAIFPFNPDKFKDVDFAPSLVTDMSRIIDEEIETDEETAHQKNVEVEQAAVEVHSVIEQFNIEGIEDQSPDILHLEVECKDGIVIPSIQFRRQDTPHNMSFTISNILPLLTIQNRPCRKSRVQKSEILFSSPFKNKLEELENTKRMKPVKKVGATKHIQ</sequence>
<proteinExistence type="predicted"/>
<evidence type="ECO:0008006" key="4">
    <source>
        <dbReference type="Google" id="ProtNLM"/>
    </source>
</evidence>
<protein>
    <recommendedName>
        <fullName evidence="4">DDE-1 domain-containing protein</fullName>
    </recommendedName>
</protein>
<evidence type="ECO:0000313" key="2">
    <source>
        <dbReference type="EMBL" id="KAF2890054.1"/>
    </source>
</evidence>
<feature type="region of interest" description="Disordered" evidence="1">
    <location>
        <begin position="1"/>
        <end position="47"/>
    </location>
</feature>
<accession>A0A8K0G8H5</accession>
<name>A0A8K0G8H5_IGNLU</name>